<dbReference type="OrthoDB" id="20990at10239"/>
<name>K9L580_9CAUD</name>
<gene>
    <name evidence="1" type="ORF">phiTE_189</name>
</gene>
<dbReference type="GeneID" id="14515384"/>
<protein>
    <submittedName>
        <fullName evidence="1">Uncharacterized protein</fullName>
    </submittedName>
</protein>
<evidence type="ECO:0000313" key="1">
    <source>
        <dbReference type="EMBL" id="AEZ66355.1"/>
    </source>
</evidence>
<organism evidence="1 2">
    <name type="scientific">Pectobacterium phage phiTE</name>
    <dbReference type="NCBI Taxonomy" id="1116482"/>
    <lineage>
        <taxon>Viruses</taxon>
        <taxon>Duplodnaviria</taxon>
        <taxon>Heunggongvirae</taxon>
        <taxon>Uroviricota</taxon>
        <taxon>Caudoviricetes</taxon>
        <taxon>Vequintavirinae</taxon>
        <taxon>Certrevirus</taxon>
        <taxon>Certrevirus phiTE</taxon>
    </lineage>
</organism>
<reference evidence="1 2" key="2">
    <citation type="journal article" date="2012" name="PLoS Genet.">
        <title>Viral evasion of a bacterial suicide system by RNA-based molecular mimicry enables infectious altruism.</title>
        <authorList>
            <person name="Blower T.R."/>
            <person name="Evans T.J."/>
            <person name="Przybilski R."/>
            <person name="Fineran P.C."/>
            <person name="Salmond G.P."/>
        </authorList>
    </citation>
    <scope>NUCLEOTIDE SEQUENCE [LARGE SCALE GENOMIC DNA]</scope>
</reference>
<keyword evidence="2" id="KW-1185">Reference proteome</keyword>
<evidence type="ECO:0000313" key="2">
    <source>
        <dbReference type="Proteomes" id="UP000010999"/>
    </source>
</evidence>
<accession>K9L580</accession>
<dbReference type="Proteomes" id="UP000010999">
    <property type="component" value="Segment"/>
</dbReference>
<proteinExistence type="predicted"/>
<reference evidence="2" key="1">
    <citation type="submission" date="2011-11" db="EMBL/GenBank/DDBJ databases">
        <title>Escape from toxin-antitoxin mediated abortive infection can occur by recombination within a generalized transducing phage of Pectobacterium atrosepticum.</title>
        <authorList>
            <person name="Blower T.R."/>
            <person name="Evans T.J."/>
            <person name="Przybilski R."/>
            <person name="Fineran P.C."/>
            <person name="Salmond G.P.C."/>
        </authorList>
    </citation>
    <scope>NUCLEOTIDE SEQUENCE [LARGE SCALE GENOMIC DNA]</scope>
</reference>
<sequence>MGLKFGEGVVDRVEEIYLKQEKPRFYKWSLDLNEQFKYLEGRMERADIAFTVTRARQNCENLHLTVEGDPDEVSWMDMTLLVWSYNKGMKHLLVLEHTG</sequence>
<dbReference type="RefSeq" id="YP_007392651.1">
    <property type="nucleotide sequence ID" value="NC_020201.1"/>
</dbReference>
<dbReference type="EMBL" id="JQ015307">
    <property type="protein sequence ID" value="AEZ66355.1"/>
    <property type="molecule type" value="Genomic_DNA"/>
</dbReference>
<dbReference type="KEGG" id="vg:14515384"/>